<keyword evidence="6 11" id="KW-0547">Nucleotide-binding</keyword>
<sequence>MAADLLFELGCEELPPHLLQPLAQSLQQQIESALQEAGIPFSSSQTFATPRRLALRIHDLASEQPDQAIERRGPAVAAAFKDGQPTKAAQGFAASCGVTVDQLEQLETDKGSWLVYRSLQAGQSTASLLPELLSQAIHQLPVPKRMRWGATRQEFSRPVHWLVLLHGEQVVPMSLFGLQAGAITYGHRFHAPQAITLSSPAHYEAQLEAAHVIASFDRRREMIRTQVLAQAEQHQGEAVIDPDLLDEVTGLVEWPVALTGSFDEGFLAVPDACLISSMKANQKYFHLIDEEGKLLPRFITISNIDSQNPSLVILGNERVIRPRLADAAFFFETDKKTPLAHRAAGLEKVVFQQQLGTLADKTRRVRALALHIAQRIGADADHVARAAELSKCDLNTEMVLEFPELQGLMGEAYALHDGENPEVCRALREQYLPRNASDALPATLAGICLALADRLDTLTGIFGIGQKPSGVKDPFALRRATLGVLHILVHKQLDLDLKELIQLALAQHQNLPQADQVEQSLLDYMLDRFRAWYQAQGLATELFLAVRQRGVTHPYDFDRRVQAVASFSERAEASALAAANKRVSNILSKQASELDIHSLQINNALLTEAAEITLAEQIAIKQIEVAPSYAKGDYQAALNLLASLREPVDQFFDQVMVMAEDPALRQNRLALLAALQNLFLHTADIAQLQG</sequence>
<dbReference type="InterPro" id="IPR015944">
    <property type="entry name" value="Gly-tRNA-synth_bsu"/>
</dbReference>
<dbReference type="Proteomes" id="UP001621714">
    <property type="component" value="Unassembled WGS sequence"/>
</dbReference>
<dbReference type="InterPro" id="IPR006194">
    <property type="entry name" value="Gly-tRNA-synth_heterodimer"/>
</dbReference>
<keyword evidence="4 11" id="KW-0963">Cytoplasm</keyword>
<evidence type="ECO:0000259" key="12">
    <source>
        <dbReference type="SMART" id="SM00836"/>
    </source>
</evidence>
<comment type="similarity">
    <text evidence="2 11">Belongs to the class-II aminoacyl-tRNA synthetase family.</text>
</comment>
<gene>
    <name evidence="11 13" type="primary">glyS</name>
    <name evidence="13" type="ORF">V6U78_04750</name>
</gene>
<evidence type="ECO:0000256" key="6">
    <source>
        <dbReference type="ARBA" id="ARBA00022741"/>
    </source>
</evidence>
<dbReference type="PRINTS" id="PR01045">
    <property type="entry name" value="TRNASYNTHGB"/>
</dbReference>
<dbReference type="Pfam" id="PF02092">
    <property type="entry name" value="tRNA_synt_2f"/>
    <property type="match status" value="1"/>
</dbReference>
<comment type="subcellular location">
    <subcellularLocation>
        <location evidence="1 11">Cytoplasm</location>
    </subcellularLocation>
</comment>
<keyword evidence="5 11" id="KW-0436">Ligase</keyword>
<evidence type="ECO:0000256" key="9">
    <source>
        <dbReference type="ARBA" id="ARBA00023146"/>
    </source>
</evidence>
<proteinExistence type="inferred from homology"/>
<dbReference type="PANTHER" id="PTHR30075">
    <property type="entry name" value="GLYCYL-TRNA SYNTHETASE"/>
    <property type="match status" value="1"/>
</dbReference>
<evidence type="ECO:0000256" key="8">
    <source>
        <dbReference type="ARBA" id="ARBA00022917"/>
    </source>
</evidence>
<dbReference type="HAMAP" id="MF_00255">
    <property type="entry name" value="Gly_tRNA_synth_beta"/>
    <property type="match status" value="1"/>
</dbReference>
<dbReference type="EMBL" id="JBANFI010000002">
    <property type="protein sequence ID" value="MFK7160343.1"/>
    <property type="molecule type" value="Genomic_DNA"/>
</dbReference>
<keyword evidence="9 11" id="KW-0030">Aminoacyl-tRNA synthetase</keyword>
<evidence type="ECO:0000256" key="7">
    <source>
        <dbReference type="ARBA" id="ARBA00022840"/>
    </source>
</evidence>
<comment type="subunit">
    <text evidence="3 11">Tetramer of two alpha and two beta subunits.</text>
</comment>
<evidence type="ECO:0000256" key="1">
    <source>
        <dbReference type="ARBA" id="ARBA00004496"/>
    </source>
</evidence>
<dbReference type="NCBIfam" id="TIGR00211">
    <property type="entry name" value="glyS"/>
    <property type="match status" value="1"/>
</dbReference>
<comment type="catalytic activity">
    <reaction evidence="10 11">
        <text>tRNA(Gly) + glycine + ATP = glycyl-tRNA(Gly) + AMP + diphosphate</text>
        <dbReference type="Rhea" id="RHEA:16013"/>
        <dbReference type="Rhea" id="RHEA-COMP:9664"/>
        <dbReference type="Rhea" id="RHEA-COMP:9683"/>
        <dbReference type="ChEBI" id="CHEBI:30616"/>
        <dbReference type="ChEBI" id="CHEBI:33019"/>
        <dbReference type="ChEBI" id="CHEBI:57305"/>
        <dbReference type="ChEBI" id="CHEBI:78442"/>
        <dbReference type="ChEBI" id="CHEBI:78522"/>
        <dbReference type="ChEBI" id="CHEBI:456215"/>
        <dbReference type="EC" id="6.1.1.14"/>
    </reaction>
</comment>
<keyword evidence="14" id="KW-1185">Reference proteome</keyword>
<keyword evidence="7 11" id="KW-0067">ATP-binding</keyword>
<dbReference type="RefSeq" id="WP_405337852.1">
    <property type="nucleotide sequence ID" value="NZ_JBANFI010000002.1"/>
</dbReference>
<dbReference type="InterPro" id="IPR008909">
    <property type="entry name" value="DALR_anticod-bd"/>
</dbReference>
<keyword evidence="8 11" id="KW-0648">Protein biosynthesis</keyword>
<dbReference type="PANTHER" id="PTHR30075:SF2">
    <property type="entry name" value="GLYCINE--TRNA LIGASE, CHLOROPLASTIC_MITOCHONDRIAL 2"/>
    <property type="match status" value="1"/>
</dbReference>
<name>A0ABW8PVM6_9GAMM</name>
<dbReference type="Pfam" id="PF05746">
    <property type="entry name" value="DALR_1"/>
    <property type="match status" value="1"/>
</dbReference>
<dbReference type="SUPFAM" id="SSF109604">
    <property type="entry name" value="HD-domain/PDEase-like"/>
    <property type="match status" value="1"/>
</dbReference>
<evidence type="ECO:0000256" key="3">
    <source>
        <dbReference type="ARBA" id="ARBA00011209"/>
    </source>
</evidence>
<evidence type="ECO:0000256" key="11">
    <source>
        <dbReference type="HAMAP-Rule" id="MF_00255"/>
    </source>
</evidence>
<evidence type="ECO:0000256" key="2">
    <source>
        <dbReference type="ARBA" id="ARBA00008226"/>
    </source>
</evidence>
<dbReference type="SMART" id="SM00836">
    <property type="entry name" value="DALR_1"/>
    <property type="match status" value="1"/>
</dbReference>
<dbReference type="GO" id="GO:0004820">
    <property type="term" value="F:glycine-tRNA ligase activity"/>
    <property type="evidence" value="ECO:0007669"/>
    <property type="project" value="UniProtKB-EC"/>
</dbReference>
<reference evidence="13 14" key="1">
    <citation type="submission" date="2024-02" db="EMBL/GenBank/DDBJ databases">
        <title>Marinospirillum sp. MEB 164 isolated from Lonar lake sediment.</title>
        <authorList>
            <person name="Joshi A."/>
            <person name="Thite S."/>
        </authorList>
    </citation>
    <scope>NUCLEOTIDE SEQUENCE [LARGE SCALE GENOMIC DNA]</scope>
    <source>
        <strain evidence="13 14">MEB164</strain>
    </source>
</reference>
<accession>A0ABW8PVM6</accession>
<evidence type="ECO:0000256" key="4">
    <source>
        <dbReference type="ARBA" id="ARBA00022490"/>
    </source>
</evidence>
<evidence type="ECO:0000256" key="10">
    <source>
        <dbReference type="ARBA" id="ARBA00047937"/>
    </source>
</evidence>
<evidence type="ECO:0000313" key="14">
    <source>
        <dbReference type="Proteomes" id="UP001621714"/>
    </source>
</evidence>
<feature type="domain" description="DALR anticodon binding" evidence="12">
    <location>
        <begin position="582"/>
        <end position="688"/>
    </location>
</feature>
<organism evidence="13 14">
    <name type="scientific">Marinospirillum alkalitolerans</name>
    <dbReference type="NCBI Taxonomy" id="3123374"/>
    <lineage>
        <taxon>Bacteria</taxon>
        <taxon>Pseudomonadati</taxon>
        <taxon>Pseudomonadota</taxon>
        <taxon>Gammaproteobacteria</taxon>
        <taxon>Oceanospirillales</taxon>
        <taxon>Oceanospirillaceae</taxon>
        <taxon>Marinospirillum</taxon>
    </lineage>
</organism>
<comment type="caution">
    <text evidence="13">The sequence shown here is derived from an EMBL/GenBank/DDBJ whole genome shotgun (WGS) entry which is preliminary data.</text>
</comment>
<dbReference type="PROSITE" id="PS50861">
    <property type="entry name" value="AA_TRNA_LIGASE_II_GLYAB"/>
    <property type="match status" value="1"/>
</dbReference>
<dbReference type="EC" id="6.1.1.14" evidence="11"/>
<evidence type="ECO:0000256" key="5">
    <source>
        <dbReference type="ARBA" id="ARBA00022598"/>
    </source>
</evidence>
<protein>
    <recommendedName>
        <fullName evidence="11">Glycine--tRNA ligase beta subunit</fullName>
        <ecNumber evidence="11">6.1.1.14</ecNumber>
    </recommendedName>
    <alternativeName>
        <fullName evidence="11">Glycyl-tRNA synthetase beta subunit</fullName>
        <shortName evidence="11">GlyRS</shortName>
    </alternativeName>
</protein>
<evidence type="ECO:0000313" key="13">
    <source>
        <dbReference type="EMBL" id="MFK7160343.1"/>
    </source>
</evidence>